<feature type="transmembrane region" description="Helical" evidence="7">
    <location>
        <begin position="140"/>
        <end position="161"/>
    </location>
</feature>
<evidence type="ECO:0000313" key="10">
    <source>
        <dbReference type="Proteomes" id="UP001589867"/>
    </source>
</evidence>
<feature type="transmembrane region" description="Helical" evidence="7">
    <location>
        <begin position="811"/>
        <end position="832"/>
    </location>
</feature>
<dbReference type="Pfam" id="PF04932">
    <property type="entry name" value="Wzy_C"/>
    <property type="match status" value="1"/>
</dbReference>
<evidence type="ECO:0000256" key="6">
    <source>
        <dbReference type="SAM" id="MobiDB-lite"/>
    </source>
</evidence>
<feature type="transmembrane region" description="Helical" evidence="7">
    <location>
        <begin position="317"/>
        <end position="343"/>
    </location>
</feature>
<protein>
    <submittedName>
        <fullName evidence="9">O-antigen ligase family protein</fullName>
    </submittedName>
</protein>
<proteinExistence type="predicted"/>
<keyword evidence="3 7" id="KW-0812">Transmembrane</keyword>
<feature type="transmembrane region" description="Helical" evidence="7">
    <location>
        <begin position="246"/>
        <end position="268"/>
    </location>
</feature>
<feature type="transmembrane region" description="Helical" evidence="7">
    <location>
        <begin position="78"/>
        <end position="102"/>
    </location>
</feature>
<feature type="transmembrane region" description="Helical" evidence="7">
    <location>
        <begin position="167"/>
        <end position="188"/>
    </location>
</feature>
<keyword evidence="4 7" id="KW-1133">Transmembrane helix</keyword>
<feature type="transmembrane region" description="Helical" evidence="7">
    <location>
        <begin position="491"/>
        <end position="509"/>
    </location>
</feature>
<keyword evidence="5 7" id="KW-0472">Membrane</keyword>
<feature type="transmembrane region" description="Helical" evidence="7">
    <location>
        <begin position="209"/>
        <end position="226"/>
    </location>
</feature>
<feature type="transmembrane region" description="Helical" evidence="7">
    <location>
        <begin position="600"/>
        <end position="623"/>
    </location>
</feature>
<feature type="transmembrane region" description="Helical" evidence="7">
    <location>
        <begin position="288"/>
        <end position="311"/>
    </location>
</feature>
<evidence type="ECO:0000256" key="7">
    <source>
        <dbReference type="SAM" id="Phobius"/>
    </source>
</evidence>
<keyword evidence="10" id="KW-1185">Reference proteome</keyword>
<feature type="transmembrane region" description="Helical" evidence="7">
    <location>
        <begin position="788"/>
        <end position="805"/>
    </location>
</feature>
<evidence type="ECO:0000256" key="5">
    <source>
        <dbReference type="ARBA" id="ARBA00023136"/>
    </source>
</evidence>
<sequence>MSTRKLVSASVANLLIPISGLVVGPILSRELGPSGRGLYAALTLPIVVCGWFGTYGLQDALTFHLRDGRLSRRAAARVSLLAVVPLGVLGIGLLAVLGFFVFGGTGHYGQFLTLALLAPLHVLANLFMGGLTGVSDIRGVNLVKVLPALLRTALVVFACLAFDLSAYWASVIFVASIAAGVIVGLLRLRRETAPDEADAAWDGRIPTRSLVTYSLAALPGVLAAISSARLDQIIGLPVIGAEQLGYYAVAVSVAEIPMVIATAARTVLMGRPSSDDPRRATRVARLAVVASFGACAFLAAIAAVAVPWVFGAPFTPAVLPTVILCAGTTLYTCMVIFSAVLLANGRAASSSAALVTGSVVSIVLLFLLAPMGAVGAAVASLAGYGVSVIGTAWALGKVPDSGSLRMLTVPGRDDVQAVRTRLAALSDTSIGRIVRRLGGIGFPTLAVGALIVLGWLRVVLPHVVQLFSGGRPEFNSRDDTVPALADRAGDASTLVFLAIAALLAVSGVWGRRPSHLPWLLVPIAPLVAIAISGAVNGQAPGIVTLALPLAALAIWLRPPRQEVLATFGALGAITAAGSILLALVRSDLALLSGADAGDKAVLFGGLLAGPYPHSNVLGISLALSLPFAFCLRYAALRWGSVAVMLVALFWTGSRSSQLAAAAVIGTYAAYRLVRRQPLRSWLLSVPIAGGVALVIFVPLVTTDPAGFTRRGQIWDALLDRWADRPMLGLGPEFLDRQQAQLAVEMGGSFNHAHNVLVQLIVAGGMVAAVLFAVLFAESWRWSMPLARAGMPAAALFLVAFCYVSWLEASHVSTTLAGYAAWLPLVLIARLGLRASESTSPTAGYAPVAPSTGEPDQKMTVSRM</sequence>
<dbReference type="InterPro" id="IPR007016">
    <property type="entry name" value="O-antigen_ligase-rel_domated"/>
</dbReference>
<feature type="transmembrane region" description="Helical" evidence="7">
    <location>
        <begin position="350"/>
        <end position="369"/>
    </location>
</feature>
<comment type="caution">
    <text evidence="9">The sequence shown here is derived from an EMBL/GenBank/DDBJ whole genome shotgun (WGS) entry which is preliminary data.</text>
</comment>
<dbReference type="PANTHER" id="PTHR30250">
    <property type="entry name" value="PST FAMILY PREDICTED COLANIC ACID TRANSPORTER"/>
    <property type="match status" value="1"/>
</dbReference>
<evidence type="ECO:0000256" key="2">
    <source>
        <dbReference type="ARBA" id="ARBA00022475"/>
    </source>
</evidence>
<dbReference type="GO" id="GO:0016874">
    <property type="term" value="F:ligase activity"/>
    <property type="evidence" value="ECO:0007669"/>
    <property type="project" value="UniProtKB-KW"/>
</dbReference>
<accession>A0ABV6MFU7</accession>
<feature type="transmembrane region" description="Helical" evidence="7">
    <location>
        <begin position="539"/>
        <end position="556"/>
    </location>
</feature>
<dbReference type="EMBL" id="JBHLUH010000079">
    <property type="protein sequence ID" value="MFC0533233.1"/>
    <property type="molecule type" value="Genomic_DNA"/>
</dbReference>
<name>A0ABV6MFU7_9ACTN</name>
<feature type="transmembrane region" description="Helical" evidence="7">
    <location>
        <begin position="656"/>
        <end position="673"/>
    </location>
</feature>
<dbReference type="RefSeq" id="WP_377260540.1">
    <property type="nucleotide sequence ID" value="NZ_JBHLUH010000079.1"/>
</dbReference>
<feature type="transmembrane region" description="Helical" evidence="7">
    <location>
        <begin position="516"/>
        <end position="533"/>
    </location>
</feature>
<reference evidence="9 10" key="1">
    <citation type="submission" date="2024-09" db="EMBL/GenBank/DDBJ databases">
        <authorList>
            <person name="Sun Q."/>
            <person name="Mori K."/>
        </authorList>
    </citation>
    <scope>NUCLEOTIDE SEQUENCE [LARGE SCALE GENOMIC DNA]</scope>
    <source>
        <strain evidence="9 10">TBRC 3947</strain>
    </source>
</reference>
<feature type="transmembrane region" description="Helical" evidence="7">
    <location>
        <begin position="563"/>
        <end position="584"/>
    </location>
</feature>
<comment type="subcellular location">
    <subcellularLocation>
        <location evidence="1">Cell membrane</location>
        <topology evidence="1">Multi-pass membrane protein</topology>
    </subcellularLocation>
</comment>
<feature type="transmembrane region" description="Helical" evidence="7">
    <location>
        <begin position="755"/>
        <end position="776"/>
    </location>
</feature>
<evidence type="ECO:0000313" key="9">
    <source>
        <dbReference type="EMBL" id="MFC0533233.1"/>
    </source>
</evidence>
<feature type="transmembrane region" description="Helical" evidence="7">
    <location>
        <begin position="38"/>
        <end position="57"/>
    </location>
</feature>
<keyword evidence="2" id="KW-1003">Cell membrane</keyword>
<feature type="region of interest" description="Disordered" evidence="6">
    <location>
        <begin position="838"/>
        <end position="863"/>
    </location>
</feature>
<evidence type="ECO:0000256" key="1">
    <source>
        <dbReference type="ARBA" id="ARBA00004651"/>
    </source>
</evidence>
<dbReference type="PANTHER" id="PTHR30250:SF11">
    <property type="entry name" value="O-ANTIGEN TRANSPORTER-RELATED"/>
    <property type="match status" value="1"/>
</dbReference>
<feature type="transmembrane region" description="Helical" evidence="7">
    <location>
        <begin position="680"/>
        <end position="700"/>
    </location>
</feature>
<feature type="transmembrane region" description="Helical" evidence="7">
    <location>
        <begin position="108"/>
        <end position="128"/>
    </location>
</feature>
<evidence type="ECO:0000256" key="4">
    <source>
        <dbReference type="ARBA" id="ARBA00022989"/>
    </source>
</evidence>
<dbReference type="InterPro" id="IPR050833">
    <property type="entry name" value="Poly_Biosynth_Transport"/>
</dbReference>
<organism evidence="9 10">
    <name type="scientific">Phytohabitans kaempferiae</name>
    <dbReference type="NCBI Taxonomy" id="1620943"/>
    <lineage>
        <taxon>Bacteria</taxon>
        <taxon>Bacillati</taxon>
        <taxon>Actinomycetota</taxon>
        <taxon>Actinomycetes</taxon>
        <taxon>Micromonosporales</taxon>
        <taxon>Micromonosporaceae</taxon>
    </lineage>
</organism>
<evidence type="ECO:0000259" key="8">
    <source>
        <dbReference type="Pfam" id="PF04932"/>
    </source>
</evidence>
<evidence type="ECO:0000256" key="3">
    <source>
        <dbReference type="ARBA" id="ARBA00022692"/>
    </source>
</evidence>
<gene>
    <name evidence="9" type="ORF">ACFFIA_37065</name>
</gene>
<feature type="transmembrane region" description="Helical" evidence="7">
    <location>
        <begin position="437"/>
        <end position="456"/>
    </location>
</feature>
<feature type="transmembrane region" description="Helical" evidence="7">
    <location>
        <begin position="375"/>
        <end position="396"/>
    </location>
</feature>
<feature type="transmembrane region" description="Helical" evidence="7">
    <location>
        <begin position="630"/>
        <end position="650"/>
    </location>
</feature>
<keyword evidence="9" id="KW-0436">Ligase</keyword>
<dbReference type="Proteomes" id="UP001589867">
    <property type="component" value="Unassembled WGS sequence"/>
</dbReference>
<feature type="domain" description="O-antigen ligase-related" evidence="8">
    <location>
        <begin position="641"/>
        <end position="772"/>
    </location>
</feature>